<evidence type="ECO:0000256" key="5">
    <source>
        <dbReference type="ARBA" id="ARBA00023015"/>
    </source>
</evidence>
<dbReference type="NCBIfam" id="TIGR01321">
    <property type="entry name" value="TrpR"/>
    <property type="match status" value="1"/>
</dbReference>
<dbReference type="STRING" id="1137799.GZ78_16405"/>
<evidence type="ECO:0000256" key="7">
    <source>
        <dbReference type="ARBA" id="ARBA00023163"/>
    </source>
</evidence>
<evidence type="ECO:0000256" key="1">
    <source>
        <dbReference type="ARBA" id="ARBA00004496"/>
    </source>
</evidence>
<dbReference type="SUPFAM" id="SSF48295">
    <property type="entry name" value="TrpR-like"/>
    <property type="match status" value="1"/>
</dbReference>
<evidence type="ECO:0000256" key="2">
    <source>
        <dbReference type="ARBA" id="ARBA00007027"/>
    </source>
</evidence>
<reference evidence="9 10" key="1">
    <citation type="submission" date="2014-06" db="EMBL/GenBank/DDBJ databases">
        <title>Whole Genome Sequences of Three Symbiotic Endozoicomonas Bacteria.</title>
        <authorList>
            <person name="Neave M.J."/>
            <person name="Apprill A."/>
            <person name="Voolstra C.R."/>
        </authorList>
    </citation>
    <scope>NUCLEOTIDE SEQUENCE [LARGE SCALE GENOMIC DNA]</scope>
    <source>
        <strain evidence="9 10">DSM 25634</strain>
    </source>
</reference>
<dbReference type="GO" id="GO:0043565">
    <property type="term" value="F:sequence-specific DNA binding"/>
    <property type="evidence" value="ECO:0007669"/>
    <property type="project" value="UniProtKB-UniRule"/>
</dbReference>
<dbReference type="PANTHER" id="PTHR38025:SF1">
    <property type="entry name" value="TRP OPERON REPRESSOR"/>
    <property type="match status" value="1"/>
</dbReference>
<keyword evidence="10" id="KW-1185">Reference proteome</keyword>
<keyword evidence="5" id="KW-0805">Transcription regulation</keyword>
<proteinExistence type="inferred from homology"/>
<keyword evidence="4" id="KW-0678">Repressor</keyword>
<dbReference type="AlphaFoldDB" id="A0A081NG04"/>
<dbReference type="InterPro" id="IPR000831">
    <property type="entry name" value="Trp_repress"/>
</dbReference>
<comment type="similarity">
    <text evidence="2">Belongs to the TrpR family.</text>
</comment>
<evidence type="ECO:0000313" key="10">
    <source>
        <dbReference type="Proteomes" id="UP000028073"/>
    </source>
</evidence>
<name>A0A081NG04_9GAMM</name>
<evidence type="ECO:0000256" key="6">
    <source>
        <dbReference type="ARBA" id="ARBA00023125"/>
    </source>
</evidence>
<dbReference type="GO" id="GO:0005737">
    <property type="term" value="C:cytoplasm"/>
    <property type="evidence" value="ECO:0007669"/>
    <property type="project" value="UniProtKB-SubCell"/>
</dbReference>
<dbReference type="EMBL" id="JOKH01000003">
    <property type="protein sequence ID" value="KEQ17377.1"/>
    <property type="molecule type" value="Genomic_DNA"/>
</dbReference>
<evidence type="ECO:0000256" key="3">
    <source>
        <dbReference type="ARBA" id="ARBA00022490"/>
    </source>
</evidence>
<dbReference type="InterPro" id="IPR013335">
    <property type="entry name" value="Trp_repress_bac"/>
</dbReference>
<accession>A0A081NG04</accession>
<gene>
    <name evidence="9" type="ORF">GZ78_16405</name>
</gene>
<dbReference type="InterPro" id="IPR010921">
    <property type="entry name" value="Trp_repressor/repl_initiator"/>
</dbReference>
<sequence>MLGLIQSQSDKKSLHRVMDVLLTPEEQEAVASRLAIMRALLNGEASQREIASRFGGSIAKVTRCSNYLKRSDEQNKQVLEANI</sequence>
<dbReference type="InterPro" id="IPR038116">
    <property type="entry name" value="TrpR-like_sf"/>
</dbReference>
<evidence type="ECO:0000256" key="4">
    <source>
        <dbReference type="ARBA" id="ARBA00022491"/>
    </source>
</evidence>
<dbReference type="Gene3D" id="1.10.1270.10">
    <property type="entry name" value="TrpR-like"/>
    <property type="match status" value="1"/>
</dbReference>
<dbReference type="PIRSF" id="PIRSF003196">
    <property type="entry name" value="Trp_repressor"/>
    <property type="match status" value="1"/>
</dbReference>
<dbReference type="PANTHER" id="PTHR38025">
    <property type="entry name" value="TRP OPERON REPRESSOR"/>
    <property type="match status" value="1"/>
</dbReference>
<organism evidence="9 10">
    <name type="scientific">Endozoicomonas numazuensis</name>
    <dbReference type="NCBI Taxonomy" id="1137799"/>
    <lineage>
        <taxon>Bacteria</taxon>
        <taxon>Pseudomonadati</taxon>
        <taxon>Pseudomonadota</taxon>
        <taxon>Gammaproteobacteria</taxon>
        <taxon>Oceanospirillales</taxon>
        <taxon>Endozoicomonadaceae</taxon>
        <taxon>Endozoicomonas</taxon>
    </lineage>
</organism>
<comment type="subcellular location">
    <subcellularLocation>
        <location evidence="1">Cytoplasm</location>
    </subcellularLocation>
</comment>
<evidence type="ECO:0000313" key="9">
    <source>
        <dbReference type="EMBL" id="KEQ17377.1"/>
    </source>
</evidence>
<protein>
    <recommendedName>
        <fullName evidence="8">Trp operon repressor</fullName>
    </recommendedName>
</protein>
<dbReference type="Proteomes" id="UP000028073">
    <property type="component" value="Unassembled WGS sequence"/>
</dbReference>
<evidence type="ECO:0000256" key="8">
    <source>
        <dbReference type="NCBIfam" id="TIGR01321"/>
    </source>
</evidence>
<keyword evidence="3" id="KW-0963">Cytoplasm</keyword>
<comment type="caution">
    <text evidence="9">The sequence shown here is derived from an EMBL/GenBank/DDBJ whole genome shotgun (WGS) entry which is preliminary data.</text>
</comment>
<dbReference type="GO" id="GO:0003700">
    <property type="term" value="F:DNA-binding transcription factor activity"/>
    <property type="evidence" value="ECO:0007669"/>
    <property type="project" value="UniProtKB-UniRule"/>
</dbReference>
<dbReference type="Pfam" id="PF01371">
    <property type="entry name" value="Trp_repressor"/>
    <property type="match status" value="1"/>
</dbReference>
<keyword evidence="6" id="KW-0238">DNA-binding</keyword>
<dbReference type="eggNOG" id="COG2973">
    <property type="taxonomic scope" value="Bacteria"/>
</dbReference>
<dbReference type="OrthoDB" id="5704033at2"/>
<keyword evidence="7" id="KW-0804">Transcription</keyword>